<organism evidence="1 2">
    <name type="scientific">Racocetra persica</name>
    <dbReference type="NCBI Taxonomy" id="160502"/>
    <lineage>
        <taxon>Eukaryota</taxon>
        <taxon>Fungi</taxon>
        <taxon>Fungi incertae sedis</taxon>
        <taxon>Mucoromycota</taxon>
        <taxon>Glomeromycotina</taxon>
        <taxon>Glomeromycetes</taxon>
        <taxon>Diversisporales</taxon>
        <taxon>Gigasporaceae</taxon>
        <taxon>Racocetra</taxon>
    </lineage>
</organism>
<keyword evidence="2" id="KW-1185">Reference proteome</keyword>
<proteinExistence type="predicted"/>
<evidence type="ECO:0000313" key="1">
    <source>
        <dbReference type="EMBL" id="CAG8567557.1"/>
    </source>
</evidence>
<reference evidence="1" key="1">
    <citation type="submission" date="2021-06" db="EMBL/GenBank/DDBJ databases">
        <authorList>
            <person name="Kallberg Y."/>
            <person name="Tangrot J."/>
            <person name="Rosling A."/>
        </authorList>
    </citation>
    <scope>NUCLEOTIDE SEQUENCE</scope>
    <source>
        <strain evidence="1">MA461A</strain>
    </source>
</reference>
<comment type="caution">
    <text evidence="1">The sequence shown here is derived from an EMBL/GenBank/DDBJ whole genome shotgun (WGS) entry which is preliminary data.</text>
</comment>
<name>A0ACA9M7L1_9GLOM</name>
<protein>
    <submittedName>
        <fullName evidence="1">30041_t:CDS:1</fullName>
    </submittedName>
</protein>
<dbReference type="EMBL" id="CAJVQC010006494">
    <property type="protein sequence ID" value="CAG8567557.1"/>
    <property type="molecule type" value="Genomic_DNA"/>
</dbReference>
<accession>A0ACA9M7L1</accession>
<sequence length="91" mass="10537">MKSLHKESIPDANLPGMGSSHGQFLWRYFDRWFTRIPFLLKSDVAIVIDTNELIYNITDQGVLLLGELFVSNTATFAFAMVKWYDYCEPNQ</sequence>
<feature type="non-terminal residue" evidence="1">
    <location>
        <position position="91"/>
    </location>
</feature>
<evidence type="ECO:0000313" key="2">
    <source>
        <dbReference type="Proteomes" id="UP000789920"/>
    </source>
</evidence>
<gene>
    <name evidence="1" type="ORF">RPERSI_LOCUS4617</name>
</gene>
<dbReference type="Proteomes" id="UP000789920">
    <property type="component" value="Unassembled WGS sequence"/>
</dbReference>